<dbReference type="Gramene" id="EFJ25996">
    <property type="protein sequence ID" value="EFJ25996"/>
    <property type="gene ID" value="SELMODRAFT_413377"/>
</dbReference>
<feature type="chain" id="PRO_5003121975" description="PARP catalytic domain-containing protein" evidence="1">
    <location>
        <begin position="26"/>
        <end position="292"/>
    </location>
</feature>
<name>D8RP93_SELML</name>
<dbReference type="SUPFAM" id="SSF56399">
    <property type="entry name" value="ADP-ribosylation"/>
    <property type="match status" value="1"/>
</dbReference>
<sequence length="292" mass="32475">MPEISTLRGLPFLISAAFVVKMVQGTLFGDNRVIEVKMNPFLGQEDYLVYKRFEQAFLGAASAQPKLAKITAADLEKSTGFQYHKLSDWILLLYHGTPSTNISSILESGFATVAARSKNRYWFSGDPFVCTSYADVDSSEYYLLAVLVLYPQKMGDDGTYAVTKEFQSHILPVATVRIQRATANNTGVIQAPLSKTYLELVRILQSRSPVPSSEMPMIDCLLQKKNSQKLENKDDQSSSLDSRNSQIFGIASTVVYEWSSVPADNSMQLYSALLALEIVPRTLTQDRGILDE</sequence>
<dbReference type="KEGG" id="smo:SELMODRAFT_413377"/>
<organism evidence="3">
    <name type="scientific">Selaginella moellendorffii</name>
    <name type="common">Spikemoss</name>
    <dbReference type="NCBI Taxonomy" id="88036"/>
    <lineage>
        <taxon>Eukaryota</taxon>
        <taxon>Viridiplantae</taxon>
        <taxon>Streptophyta</taxon>
        <taxon>Embryophyta</taxon>
        <taxon>Tracheophyta</taxon>
        <taxon>Lycopodiopsida</taxon>
        <taxon>Selaginellales</taxon>
        <taxon>Selaginellaceae</taxon>
        <taxon>Selaginella</taxon>
    </lineage>
</organism>
<dbReference type="InParanoid" id="D8RP93"/>
<proteinExistence type="predicted"/>
<reference evidence="2 3" key="1">
    <citation type="journal article" date="2011" name="Science">
        <title>The Selaginella genome identifies genetic changes associated with the evolution of vascular plants.</title>
        <authorList>
            <person name="Banks J.A."/>
            <person name="Nishiyama T."/>
            <person name="Hasebe M."/>
            <person name="Bowman J.L."/>
            <person name="Gribskov M."/>
            <person name="dePamphilis C."/>
            <person name="Albert V.A."/>
            <person name="Aono N."/>
            <person name="Aoyama T."/>
            <person name="Ambrose B.A."/>
            <person name="Ashton N.W."/>
            <person name="Axtell M.J."/>
            <person name="Barker E."/>
            <person name="Barker M.S."/>
            <person name="Bennetzen J.L."/>
            <person name="Bonawitz N.D."/>
            <person name="Chapple C."/>
            <person name="Cheng C."/>
            <person name="Correa L.G."/>
            <person name="Dacre M."/>
            <person name="DeBarry J."/>
            <person name="Dreyer I."/>
            <person name="Elias M."/>
            <person name="Engstrom E.M."/>
            <person name="Estelle M."/>
            <person name="Feng L."/>
            <person name="Finet C."/>
            <person name="Floyd S.K."/>
            <person name="Frommer W.B."/>
            <person name="Fujita T."/>
            <person name="Gramzow L."/>
            <person name="Gutensohn M."/>
            <person name="Harholt J."/>
            <person name="Hattori M."/>
            <person name="Heyl A."/>
            <person name="Hirai T."/>
            <person name="Hiwatashi Y."/>
            <person name="Ishikawa M."/>
            <person name="Iwata M."/>
            <person name="Karol K.G."/>
            <person name="Koehler B."/>
            <person name="Kolukisaoglu U."/>
            <person name="Kubo M."/>
            <person name="Kurata T."/>
            <person name="Lalonde S."/>
            <person name="Li K."/>
            <person name="Li Y."/>
            <person name="Litt A."/>
            <person name="Lyons E."/>
            <person name="Manning G."/>
            <person name="Maruyama T."/>
            <person name="Michael T.P."/>
            <person name="Mikami K."/>
            <person name="Miyazaki S."/>
            <person name="Morinaga S."/>
            <person name="Murata T."/>
            <person name="Mueller-Roeber B."/>
            <person name="Nelson D.R."/>
            <person name="Obara M."/>
            <person name="Oguri Y."/>
            <person name="Olmstead R.G."/>
            <person name="Onodera N."/>
            <person name="Petersen B.L."/>
            <person name="Pils B."/>
            <person name="Prigge M."/>
            <person name="Rensing S.A."/>
            <person name="Riano-Pachon D.M."/>
            <person name="Roberts A.W."/>
            <person name="Sato Y."/>
            <person name="Scheller H.V."/>
            <person name="Schulz B."/>
            <person name="Schulz C."/>
            <person name="Shakirov E.V."/>
            <person name="Shibagaki N."/>
            <person name="Shinohara N."/>
            <person name="Shippen D.E."/>
            <person name="Soerensen I."/>
            <person name="Sotooka R."/>
            <person name="Sugimoto N."/>
            <person name="Sugita M."/>
            <person name="Sumikawa N."/>
            <person name="Tanurdzic M."/>
            <person name="Theissen G."/>
            <person name="Ulvskov P."/>
            <person name="Wakazuki S."/>
            <person name="Weng J.K."/>
            <person name="Willats W.W."/>
            <person name="Wipf D."/>
            <person name="Wolf P.G."/>
            <person name="Yang L."/>
            <person name="Zimmer A.D."/>
            <person name="Zhu Q."/>
            <person name="Mitros T."/>
            <person name="Hellsten U."/>
            <person name="Loque D."/>
            <person name="Otillar R."/>
            <person name="Salamov A."/>
            <person name="Schmutz J."/>
            <person name="Shapiro H."/>
            <person name="Lindquist E."/>
            <person name="Lucas S."/>
            <person name="Rokhsar D."/>
            <person name="Grigoriev I.V."/>
        </authorList>
    </citation>
    <scope>NUCLEOTIDE SEQUENCE [LARGE SCALE GENOMIC DNA]</scope>
</reference>
<dbReference type="AlphaFoldDB" id="D8RP93"/>
<dbReference type="Proteomes" id="UP000001514">
    <property type="component" value="Unassembled WGS sequence"/>
</dbReference>
<evidence type="ECO:0008006" key="4">
    <source>
        <dbReference type="Google" id="ProtNLM"/>
    </source>
</evidence>
<evidence type="ECO:0000313" key="3">
    <source>
        <dbReference type="Proteomes" id="UP000001514"/>
    </source>
</evidence>
<keyword evidence="3" id="KW-1185">Reference proteome</keyword>
<gene>
    <name evidence="2" type="ORF">SELMODRAFT_413377</name>
</gene>
<feature type="signal peptide" evidence="1">
    <location>
        <begin position="1"/>
        <end position="25"/>
    </location>
</feature>
<dbReference type="EMBL" id="GL377585">
    <property type="protein sequence ID" value="EFJ25996.1"/>
    <property type="molecule type" value="Genomic_DNA"/>
</dbReference>
<dbReference type="HOGENOM" id="CLU_954432_0_0_1"/>
<evidence type="ECO:0000313" key="2">
    <source>
        <dbReference type="EMBL" id="EFJ25996.1"/>
    </source>
</evidence>
<evidence type="ECO:0000256" key="1">
    <source>
        <dbReference type="SAM" id="SignalP"/>
    </source>
</evidence>
<keyword evidence="1" id="KW-0732">Signal</keyword>
<protein>
    <recommendedName>
        <fullName evidence="4">PARP catalytic domain-containing protein</fullName>
    </recommendedName>
</protein>
<accession>D8RP93</accession>